<sequence>MNLFAKDAKLPPELRALPYDVNSVLHFGDREFSKNGHRTILFKNRDMKQERRGLTASDLRKIEIVYGLECQNRDRQAKIELCQHYPGIIRKKRDTELEVTRSLRVNPEITPPPANVSEVLSKSIKDLGIVDEVQNIIEDVYKLTALALKNARVKYCNETKDTLRTDSKTEDRESKTDILGIIEIITDYTQTIVDNAVSNLTEFCEVSESIDKYARVRCSWYDIQNNRCGNYYKSTKSGAVKYSTQHRPVYYQSTKHKGRAVVYNYAHMGFRAGAELENATENTNSSRQKRNTDNAITASVNESTDSTSVASTKILSSAVDAKENTSKSILRMATTIHLQKKKNYAPLMRRFIQNRLKGDPDITSNNQARTRGFRQKKTLHSVERTREKLEEEREERPKFNEDTVSSNIRARTRRLRHRQKIHSVERTSENSDVFENLEQKRERRPRKRERKIKDSEVPKRVKLSKQNKEFYNERKWPDNIVKYIITDDKRYNINNLRNRLEEVNEILKKKTCVRLEEITDTELHTDYLVLDTSPDYVTGRVGGRQVSLTTIIVTKVNNQN</sequence>
<reference evidence="5 6" key="1">
    <citation type="submission" date="2023-11" db="EMBL/GenBank/DDBJ databases">
        <authorList>
            <person name="Okamura Y."/>
        </authorList>
    </citation>
    <scope>NUCLEOTIDE SEQUENCE [LARGE SCALE GENOMIC DNA]</scope>
</reference>
<protein>
    <recommendedName>
        <fullName evidence="4">Peptidase M12A domain-containing protein</fullName>
    </recommendedName>
</protein>
<dbReference type="InterPro" id="IPR001506">
    <property type="entry name" value="Peptidase_M12A"/>
</dbReference>
<comment type="cofactor">
    <cofactor evidence="1">
        <name>Zn(2+)</name>
        <dbReference type="ChEBI" id="CHEBI:29105"/>
    </cofactor>
</comment>
<evidence type="ECO:0000313" key="6">
    <source>
        <dbReference type="Proteomes" id="UP001497472"/>
    </source>
</evidence>
<comment type="caution">
    <text evidence="5">The sequence shown here is derived from an EMBL/GenBank/DDBJ whole genome shotgun (WGS) entry which is preliminary data.</text>
</comment>
<comment type="caution">
    <text evidence="2">Lacks conserved residue(s) required for the propagation of feature annotation.</text>
</comment>
<dbReference type="PANTHER" id="PTHR10127:SF850">
    <property type="entry name" value="METALLOENDOPEPTIDASE"/>
    <property type="match status" value="1"/>
</dbReference>
<dbReference type="GO" id="GO:0006508">
    <property type="term" value="P:proteolysis"/>
    <property type="evidence" value="ECO:0007669"/>
    <property type="project" value="InterPro"/>
</dbReference>
<feature type="domain" description="Peptidase M12A" evidence="4">
    <location>
        <begin position="1"/>
        <end position="71"/>
    </location>
</feature>
<organism evidence="5 6">
    <name type="scientific">Leptosia nina</name>
    <dbReference type="NCBI Taxonomy" id="320188"/>
    <lineage>
        <taxon>Eukaryota</taxon>
        <taxon>Metazoa</taxon>
        <taxon>Ecdysozoa</taxon>
        <taxon>Arthropoda</taxon>
        <taxon>Hexapoda</taxon>
        <taxon>Insecta</taxon>
        <taxon>Pterygota</taxon>
        <taxon>Neoptera</taxon>
        <taxon>Endopterygota</taxon>
        <taxon>Lepidoptera</taxon>
        <taxon>Glossata</taxon>
        <taxon>Ditrysia</taxon>
        <taxon>Papilionoidea</taxon>
        <taxon>Pieridae</taxon>
        <taxon>Pierinae</taxon>
        <taxon>Leptosia</taxon>
    </lineage>
</organism>
<dbReference type="EMBL" id="CAVLEF010000215">
    <property type="protein sequence ID" value="CAK1553294.1"/>
    <property type="molecule type" value="Genomic_DNA"/>
</dbReference>
<evidence type="ECO:0000259" key="4">
    <source>
        <dbReference type="PROSITE" id="PS51864"/>
    </source>
</evidence>
<dbReference type="InterPro" id="IPR024079">
    <property type="entry name" value="MetalloPept_cat_dom_sf"/>
</dbReference>
<accession>A0AAV1JXC3</accession>
<dbReference type="PROSITE" id="PS51864">
    <property type="entry name" value="ASTACIN"/>
    <property type="match status" value="1"/>
</dbReference>
<feature type="compositionally biased region" description="Basic residues" evidence="3">
    <location>
        <begin position="410"/>
        <end position="421"/>
    </location>
</feature>
<proteinExistence type="predicted"/>
<dbReference type="AlphaFoldDB" id="A0AAV1JXC3"/>
<name>A0AAV1JXC3_9NEOP</name>
<evidence type="ECO:0000313" key="5">
    <source>
        <dbReference type="EMBL" id="CAK1553294.1"/>
    </source>
</evidence>
<keyword evidence="6" id="KW-1185">Reference proteome</keyword>
<evidence type="ECO:0000256" key="3">
    <source>
        <dbReference type="SAM" id="MobiDB-lite"/>
    </source>
</evidence>
<evidence type="ECO:0000256" key="2">
    <source>
        <dbReference type="PROSITE-ProRule" id="PRU01211"/>
    </source>
</evidence>
<dbReference type="Proteomes" id="UP001497472">
    <property type="component" value="Unassembled WGS sequence"/>
</dbReference>
<dbReference type="Gene3D" id="3.40.390.10">
    <property type="entry name" value="Collagenase (Catalytic Domain)"/>
    <property type="match status" value="1"/>
</dbReference>
<dbReference type="PANTHER" id="PTHR10127">
    <property type="entry name" value="DISCOIDIN, CUB, EGF, LAMININ , AND ZINC METALLOPROTEASE DOMAIN CONTAINING"/>
    <property type="match status" value="1"/>
</dbReference>
<evidence type="ECO:0000256" key="1">
    <source>
        <dbReference type="ARBA" id="ARBA00001947"/>
    </source>
</evidence>
<feature type="region of interest" description="Disordered" evidence="3">
    <location>
        <begin position="358"/>
        <end position="459"/>
    </location>
</feature>
<dbReference type="GO" id="GO:0004222">
    <property type="term" value="F:metalloendopeptidase activity"/>
    <property type="evidence" value="ECO:0007669"/>
    <property type="project" value="InterPro"/>
</dbReference>
<feature type="compositionally biased region" description="Basic and acidic residues" evidence="3">
    <location>
        <begin position="380"/>
        <end position="401"/>
    </location>
</feature>
<gene>
    <name evidence="5" type="ORF">LNINA_LOCUS12300</name>
</gene>